<dbReference type="Proteomes" id="UP000436138">
    <property type="component" value="Chromosome"/>
</dbReference>
<keyword evidence="2" id="KW-1185">Reference proteome</keyword>
<dbReference type="RefSeq" id="WP_158920004.1">
    <property type="nucleotide sequence ID" value="NZ_CP047020.1"/>
</dbReference>
<sequence>MSMRLVEDTSDDTYVLDLLDITLTPAQPLLGRKVRWEMDGYLKESVDLTRVTCSVIMKFGPVKILDNSYRLPDLLARMGARLSGDPRPPAGPWRQAWNLQLPESVPVARHRIRLRARTESGKNFFALDIPLDFSHRFRPAATGDGRGPRVLHSTRYSWL</sequence>
<evidence type="ECO:0000313" key="2">
    <source>
        <dbReference type="Proteomes" id="UP000436138"/>
    </source>
</evidence>
<reference evidence="1 2" key="1">
    <citation type="submission" date="2019-12" db="EMBL/GenBank/DDBJ databases">
        <title>Streptomyces sp. strain T44 isolated from rhizosphere soil of Broussonetia papyrifera.</title>
        <authorList>
            <person name="Mo P."/>
        </authorList>
    </citation>
    <scope>NUCLEOTIDE SEQUENCE [LARGE SCALE GENOMIC DNA]</scope>
    <source>
        <strain evidence="1 2">T44</strain>
    </source>
</reference>
<name>A0A6I6MYW8_9ACTN</name>
<organism evidence="1 2">
    <name type="scientific">Streptomyces broussonetiae</name>
    <dbReference type="NCBI Taxonomy" id="2686304"/>
    <lineage>
        <taxon>Bacteria</taxon>
        <taxon>Bacillati</taxon>
        <taxon>Actinomycetota</taxon>
        <taxon>Actinomycetes</taxon>
        <taxon>Kitasatosporales</taxon>
        <taxon>Streptomycetaceae</taxon>
        <taxon>Streptomyces</taxon>
    </lineage>
</organism>
<evidence type="ECO:0000313" key="1">
    <source>
        <dbReference type="EMBL" id="QHA04294.1"/>
    </source>
</evidence>
<gene>
    <name evidence="1" type="ORF">GQF42_14250</name>
</gene>
<proteinExistence type="predicted"/>
<dbReference type="KEGG" id="sbro:GQF42_14250"/>
<dbReference type="AlphaFoldDB" id="A0A6I6MYW8"/>
<accession>A0A6I6MYW8</accession>
<dbReference type="EMBL" id="CP047020">
    <property type="protein sequence ID" value="QHA04294.1"/>
    <property type="molecule type" value="Genomic_DNA"/>
</dbReference>
<protein>
    <submittedName>
        <fullName evidence="1">Uncharacterized protein</fullName>
    </submittedName>
</protein>